<dbReference type="InterPro" id="IPR058530">
    <property type="entry name" value="Baseplate_J-like_C"/>
</dbReference>
<organism evidence="2 3">
    <name type="scientific">Kluyvera cryocrescens</name>
    <name type="common">Kluyvera citrophila</name>
    <dbReference type="NCBI Taxonomy" id="580"/>
    <lineage>
        <taxon>Bacteria</taxon>
        <taxon>Pseudomonadati</taxon>
        <taxon>Pseudomonadota</taxon>
        <taxon>Gammaproteobacteria</taxon>
        <taxon>Enterobacterales</taxon>
        <taxon>Enterobacteriaceae</taxon>
        <taxon>Kluyvera</taxon>
    </lineage>
</organism>
<dbReference type="Pfam" id="PF09684">
    <property type="entry name" value="Tail_P2_I"/>
    <property type="match status" value="1"/>
</dbReference>
<keyword evidence="3" id="KW-1185">Reference proteome</keyword>
<feature type="domain" description="Baseplate J-like C-terminal" evidence="1">
    <location>
        <begin position="19"/>
        <end position="91"/>
    </location>
</feature>
<evidence type="ECO:0000313" key="2">
    <source>
        <dbReference type="EMBL" id="VFS60057.1"/>
    </source>
</evidence>
<proteinExistence type="predicted"/>
<gene>
    <name evidence="2" type="ORF">NCTC12993_01515</name>
</gene>
<sequence length="298" mass="33214">MLRPVGDRVTVQSADVVPYQIDAILYFYPGPEAEPIRLAAEEKLKAYITAQQRLGRDIRQSAIYAALHVEGVQRVELVAPVADIVLTQYQASYCTEYSIADGVPMSDNRLLPVGSSVLEVAAARAAADIERVPVPLRTLWNWRTCPVRLLPYLAWAFSVDRWDESWPESTKRSVIASAFYVHAHKGTIAALRRVVEPLGYLIEVKEWWELNEEPGTFRLVVGVLETGITDEMYLELERLIEGAKPASRHLTGLAISLSTTGRAYVGATCYDGDLLTVYPYAAEEIVVGGDFYPPRPFI</sequence>
<dbReference type="Pfam" id="PF26079">
    <property type="entry name" value="Baseplate_J_C"/>
    <property type="match status" value="1"/>
</dbReference>
<dbReference type="EMBL" id="CAADJD010000014">
    <property type="protein sequence ID" value="VFS60057.1"/>
    <property type="molecule type" value="Genomic_DNA"/>
</dbReference>
<name>A0A485AEW3_KLUCR</name>
<evidence type="ECO:0000313" key="3">
    <source>
        <dbReference type="Proteomes" id="UP000401081"/>
    </source>
</evidence>
<dbReference type="NCBIfam" id="TIGR01634">
    <property type="entry name" value="tail_P2_I"/>
    <property type="match status" value="1"/>
</dbReference>
<accession>A0A485AEW3</accession>
<dbReference type="Proteomes" id="UP000401081">
    <property type="component" value="Unassembled WGS sequence"/>
</dbReference>
<dbReference type="InterPro" id="IPR006521">
    <property type="entry name" value="Tail_protein_I"/>
</dbReference>
<dbReference type="AlphaFoldDB" id="A0A485AEW3"/>
<reference evidence="2 3" key="1">
    <citation type="submission" date="2019-03" db="EMBL/GenBank/DDBJ databases">
        <authorList>
            <consortium name="Pathogen Informatics"/>
        </authorList>
    </citation>
    <scope>NUCLEOTIDE SEQUENCE [LARGE SCALE GENOMIC DNA]</scope>
    <source>
        <strain evidence="2 3">NCTC12993</strain>
    </source>
</reference>
<evidence type="ECO:0000259" key="1">
    <source>
        <dbReference type="Pfam" id="PF26079"/>
    </source>
</evidence>
<protein>
    <submittedName>
        <fullName evidence="2">Bacteriophage P2-related tail formation protein</fullName>
    </submittedName>
</protein>